<proteinExistence type="inferred from homology"/>
<dbReference type="InterPro" id="IPR006143">
    <property type="entry name" value="RND_pump_MFP"/>
</dbReference>
<evidence type="ECO:0000313" key="5">
    <source>
        <dbReference type="EMBL" id="OGE41372.1"/>
    </source>
</evidence>
<dbReference type="NCBIfam" id="TIGR01730">
    <property type="entry name" value="RND_mfp"/>
    <property type="match status" value="1"/>
</dbReference>
<evidence type="ECO:0000259" key="4">
    <source>
        <dbReference type="Pfam" id="PF25954"/>
    </source>
</evidence>
<evidence type="ECO:0000313" key="6">
    <source>
        <dbReference type="Proteomes" id="UP000177328"/>
    </source>
</evidence>
<dbReference type="Pfam" id="PF25917">
    <property type="entry name" value="BSH_RND"/>
    <property type="match status" value="1"/>
</dbReference>
<sequence length="348" mass="37426">MKHLKSLKRFINKFTIIGLIVLLVGGFFLFGRPKKQDPLTFASVQRQTIKSTISASGILTGKASANLKFKSGGKMSYLAVKVGDNVKAGQLIASLDTRDLSIALQQAENDYRSKQAAAQKVEDDVKDHSKDETFTQQQTRTAAQAARDSAFDEVKAARLAFQNATIFAPVDGLITQADFFPGQVVSASDIIVKVVDFSETIFEADVDESDIGNIKVGQKADITLNTYGEKVFQGEVGQIIPQTKTISSGATVVTVRITIKDSSIALIANLNGQANIITAQESSVLVIPQEALKNEDTALVKDGDSIRSVQIKVGIRSDTEVEVVSGLTENQTVVTNPSVFKGNQKTGL</sequence>
<protein>
    <submittedName>
        <fullName evidence="5">Uncharacterized protein</fullName>
    </submittedName>
</protein>
<dbReference type="Gene3D" id="2.40.50.100">
    <property type="match status" value="1"/>
</dbReference>
<dbReference type="PANTHER" id="PTHR30469">
    <property type="entry name" value="MULTIDRUG RESISTANCE PROTEIN MDTA"/>
    <property type="match status" value="1"/>
</dbReference>
<accession>A0A1F5KKF0</accession>
<dbReference type="PANTHER" id="PTHR30469:SF33">
    <property type="entry name" value="SLR1207 PROTEIN"/>
    <property type="match status" value="1"/>
</dbReference>
<dbReference type="InterPro" id="IPR058792">
    <property type="entry name" value="Beta-barrel_RND_2"/>
</dbReference>
<evidence type="ECO:0000256" key="2">
    <source>
        <dbReference type="SAM" id="Phobius"/>
    </source>
</evidence>
<reference evidence="5 6" key="1">
    <citation type="journal article" date="2016" name="Nat. Commun.">
        <title>Thousands of microbial genomes shed light on interconnected biogeochemical processes in an aquifer system.</title>
        <authorList>
            <person name="Anantharaman K."/>
            <person name="Brown C.T."/>
            <person name="Hug L.A."/>
            <person name="Sharon I."/>
            <person name="Castelle C.J."/>
            <person name="Probst A.J."/>
            <person name="Thomas B.C."/>
            <person name="Singh A."/>
            <person name="Wilkins M.J."/>
            <person name="Karaoz U."/>
            <person name="Brodie E.L."/>
            <person name="Williams K.H."/>
            <person name="Hubbard S.S."/>
            <person name="Banfield J.F."/>
        </authorList>
    </citation>
    <scope>NUCLEOTIDE SEQUENCE [LARGE SCALE GENOMIC DNA]</scope>
</reference>
<feature type="domain" description="CusB-like beta-barrel" evidence="4">
    <location>
        <begin position="203"/>
        <end position="277"/>
    </location>
</feature>
<keyword evidence="2" id="KW-1133">Transmembrane helix</keyword>
<dbReference type="InterPro" id="IPR058625">
    <property type="entry name" value="MdtA-like_BSH"/>
</dbReference>
<keyword evidence="2" id="KW-0472">Membrane</keyword>
<dbReference type="GO" id="GO:0015562">
    <property type="term" value="F:efflux transmembrane transporter activity"/>
    <property type="evidence" value="ECO:0007669"/>
    <property type="project" value="TreeGrafter"/>
</dbReference>
<dbReference type="Gene3D" id="2.40.30.170">
    <property type="match status" value="1"/>
</dbReference>
<dbReference type="GO" id="GO:1990281">
    <property type="term" value="C:efflux pump complex"/>
    <property type="evidence" value="ECO:0007669"/>
    <property type="project" value="TreeGrafter"/>
</dbReference>
<feature type="domain" description="Multidrug resistance protein MdtA-like barrel-sandwich hybrid" evidence="3">
    <location>
        <begin position="71"/>
        <end position="190"/>
    </location>
</feature>
<name>A0A1F5KKF0_9BACT</name>
<dbReference type="AlphaFoldDB" id="A0A1F5KKF0"/>
<dbReference type="Pfam" id="PF25954">
    <property type="entry name" value="Beta-barrel_RND_2"/>
    <property type="match status" value="1"/>
</dbReference>
<gene>
    <name evidence="5" type="ORF">A3D25_02500</name>
</gene>
<evidence type="ECO:0000256" key="1">
    <source>
        <dbReference type="ARBA" id="ARBA00009477"/>
    </source>
</evidence>
<keyword evidence="2" id="KW-0812">Transmembrane</keyword>
<comment type="caution">
    <text evidence="5">The sequence shown here is derived from an EMBL/GenBank/DDBJ whole genome shotgun (WGS) entry which is preliminary data.</text>
</comment>
<evidence type="ECO:0000259" key="3">
    <source>
        <dbReference type="Pfam" id="PF25917"/>
    </source>
</evidence>
<dbReference type="SUPFAM" id="SSF111369">
    <property type="entry name" value="HlyD-like secretion proteins"/>
    <property type="match status" value="1"/>
</dbReference>
<comment type="similarity">
    <text evidence="1">Belongs to the membrane fusion protein (MFP) (TC 8.A.1) family.</text>
</comment>
<dbReference type="Proteomes" id="UP000177328">
    <property type="component" value="Unassembled WGS sequence"/>
</dbReference>
<dbReference type="Gene3D" id="2.40.420.20">
    <property type="match status" value="1"/>
</dbReference>
<organism evidence="5 6">
    <name type="scientific">Candidatus Daviesbacteria bacterium RIFCSPHIGHO2_02_FULL_43_12</name>
    <dbReference type="NCBI Taxonomy" id="1797776"/>
    <lineage>
        <taxon>Bacteria</taxon>
        <taxon>Candidatus Daviesiibacteriota</taxon>
    </lineage>
</organism>
<feature type="transmembrane region" description="Helical" evidence="2">
    <location>
        <begin position="12"/>
        <end position="31"/>
    </location>
</feature>
<dbReference type="EMBL" id="MFDD01000002">
    <property type="protein sequence ID" value="OGE41372.1"/>
    <property type="molecule type" value="Genomic_DNA"/>
</dbReference>